<evidence type="ECO:0000256" key="2">
    <source>
        <dbReference type="ARBA" id="ARBA00022448"/>
    </source>
</evidence>
<dbReference type="SUPFAM" id="SSF103473">
    <property type="entry name" value="MFS general substrate transporter"/>
    <property type="match status" value="1"/>
</dbReference>
<name>A0ABS5ESE1_9PROT</name>
<sequence length="373" mass="37451">MSGPTAAEADRHSRSAALTLALTLPGDTVLYLLLPLHAAEFGVTLAEAGILLAANRLVRILGYGQVAGLYTRRGPRTACCFAAIAAALATLGYATLSGVWALLIARLLWGLAFAAMNIANQALPTALPEGAARRSGRARSIVAVGPMVGLLAGAALAEVAGPRPVFMVLGVIALLAIPAALRLPSEPEGKLASGPRFALPAALDVWSFCFGLTLDGLFVIGLSLLAAEALPTGAGLAAGAALALRYAAEILLSPAGGALAHRVGAKPLLVGLSIAAAGGLALLGWGGLLLWPAAVATVLIRALLQPLPGPVAAEENPGPARVPALARQATWRDIGAGTGPLLAGVLLPLLPALVLWGGAAALLTGASLALRRR</sequence>
<accession>A0ABS5ESE1</accession>
<dbReference type="PANTHER" id="PTHR23517">
    <property type="entry name" value="RESISTANCE PROTEIN MDTM, PUTATIVE-RELATED-RELATED"/>
    <property type="match status" value="1"/>
</dbReference>
<proteinExistence type="predicted"/>
<dbReference type="InterPro" id="IPR050171">
    <property type="entry name" value="MFS_Transporters"/>
</dbReference>
<dbReference type="PROSITE" id="PS50850">
    <property type="entry name" value="MFS"/>
    <property type="match status" value="1"/>
</dbReference>
<evidence type="ECO:0000256" key="5">
    <source>
        <dbReference type="ARBA" id="ARBA00022989"/>
    </source>
</evidence>
<evidence type="ECO:0000256" key="6">
    <source>
        <dbReference type="ARBA" id="ARBA00023136"/>
    </source>
</evidence>
<comment type="subcellular location">
    <subcellularLocation>
        <location evidence="1">Cell membrane</location>
        <topology evidence="1">Multi-pass membrane protein</topology>
    </subcellularLocation>
</comment>
<keyword evidence="6 7" id="KW-0472">Membrane</keyword>
<dbReference type="InterPro" id="IPR020846">
    <property type="entry name" value="MFS_dom"/>
</dbReference>
<gene>
    <name evidence="9" type="ORF">GXW71_02445</name>
</gene>
<dbReference type="EMBL" id="JAAGBB010000002">
    <property type="protein sequence ID" value="MBR0663206.1"/>
    <property type="molecule type" value="Genomic_DNA"/>
</dbReference>
<dbReference type="Gene3D" id="1.20.1250.20">
    <property type="entry name" value="MFS general substrate transporter like domains"/>
    <property type="match status" value="2"/>
</dbReference>
<dbReference type="Pfam" id="PF07690">
    <property type="entry name" value="MFS_1"/>
    <property type="match status" value="1"/>
</dbReference>
<reference evidence="10" key="1">
    <citation type="journal article" date="2021" name="Syst. Appl. Microbiol.">
        <title>Roseomonas hellenica sp. nov., isolated from roots of wild-growing Alkanna tinctoria.</title>
        <authorList>
            <person name="Rat A."/>
            <person name="Naranjo H.D."/>
            <person name="Lebbe L."/>
            <person name="Cnockaert M."/>
            <person name="Krigas N."/>
            <person name="Grigoriadou K."/>
            <person name="Maloupa E."/>
            <person name="Willems A."/>
        </authorList>
    </citation>
    <scope>NUCLEOTIDE SEQUENCE [LARGE SCALE GENOMIC DNA]</scope>
    <source>
        <strain evidence="10">LMG 31523</strain>
    </source>
</reference>
<keyword evidence="10" id="KW-1185">Reference proteome</keyword>
<organism evidence="9 10">
    <name type="scientific">Plastoroseomonas hellenica</name>
    <dbReference type="NCBI Taxonomy" id="2687306"/>
    <lineage>
        <taxon>Bacteria</taxon>
        <taxon>Pseudomonadati</taxon>
        <taxon>Pseudomonadota</taxon>
        <taxon>Alphaproteobacteria</taxon>
        <taxon>Acetobacterales</taxon>
        <taxon>Acetobacteraceae</taxon>
        <taxon>Plastoroseomonas</taxon>
    </lineage>
</organism>
<keyword evidence="2" id="KW-0813">Transport</keyword>
<feature type="transmembrane region" description="Helical" evidence="7">
    <location>
        <begin position="165"/>
        <end position="184"/>
    </location>
</feature>
<feature type="transmembrane region" description="Helical" evidence="7">
    <location>
        <begin position="29"/>
        <end position="54"/>
    </location>
</feature>
<evidence type="ECO:0000256" key="7">
    <source>
        <dbReference type="SAM" id="Phobius"/>
    </source>
</evidence>
<feature type="domain" description="Major facilitator superfamily (MFS) profile" evidence="8">
    <location>
        <begin position="1"/>
        <end position="373"/>
    </location>
</feature>
<feature type="transmembrane region" description="Helical" evidence="7">
    <location>
        <begin position="268"/>
        <end position="291"/>
    </location>
</feature>
<evidence type="ECO:0000259" key="8">
    <source>
        <dbReference type="PROSITE" id="PS50850"/>
    </source>
</evidence>
<feature type="transmembrane region" description="Helical" evidence="7">
    <location>
        <begin position="75"/>
        <end position="94"/>
    </location>
</feature>
<evidence type="ECO:0000256" key="3">
    <source>
        <dbReference type="ARBA" id="ARBA00022475"/>
    </source>
</evidence>
<keyword evidence="3" id="KW-1003">Cell membrane</keyword>
<feature type="transmembrane region" description="Helical" evidence="7">
    <location>
        <begin position="140"/>
        <end position="159"/>
    </location>
</feature>
<protein>
    <submittedName>
        <fullName evidence="9">MFS transporter</fullName>
    </submittedName>
</protein>
<evidence type="ECO:0000313" key="9">
    <source>
        <dbReference type="EMBL" id="MBR0663206.1"/>
    </source>
</evidence>
<evidence type="ECO:0000313" key="10">
    <source>
        <dbReference type="Proteomes" id="UP001196870"/>
    </source>
</evidence>
<keyword evidence="4 7" id="KW-0812">Transmembrane</keyword>
<dbReference type="Proteomes" id="UP001196870">
    <property type="component" value="Unassembled WGS sequence"/>
</dbReference>
<comment type="caution">
    <text evidence="9">The sequence shown here is derived from an EMBL/GenBank/DDBJ whole genome shotgun (WGS) entry which is preliminary data.</text>
</comment>
<dbReference type="RefSeq" id="WP_211850797.1">
    <property type="nucleotide sequence ID" value="NZ_JAAGBB010000002.1"/>
</dbReference>
<evidence type="ECO:0000256" key="4">
    <source>
        <dbReference type="ARBA" id="ARBA00022692"/>
    </source>
</evidence>
<feature type="transmembrane region" description="Helical" evidence="7">
    <location>
        <begin position="100"/>
        <end position="119"/>
    </location>
</feature>
<evidence type="ECO:0000256" key="1">
    <source>
        <dbReference type="ARBA" id="ARBA00004651"/>
    </source>
</evidence>
<keyword evidence="5 7" id="KW-1133">Transmembrane helix</keyword>
<feature type="transmembrane region" description="Helical" evidence="7">
    <location>
        <begin position="233"/>
        <end position="256"/>
    </location>
</feature>
<dbReference type="InterPro" id="IPR036259">
    <property type="entry name" value="MFS_trans_sf"/>
</dbReference>
<feature type="transmembrane region" description="Helical" evidence="7">
    <location>
        <begin position="205"/>
        <end position="227"/>
    </location>
</feature>
<feature type="transmembrane region" description="Helical" evidence="7">
    <location>
        <begin position="349"/>
        <end position="370"/>
    </location>
</feature>
<dbReference type="InterPro" id="IPR011701">
    <property type="entry name" value="MFS"/>
</dbReference>